<proteinExistence type="predicted"/>
<evidence type="ECO:0000313" key="6">
    <source>
        <dbReference type="EMBL" id="GBR45976.1"/>
    </source>
</evidence>
<dbReference type="SUPFAM" id="SSF103473">
    <property type="entry name" value="MFS general substrate transporter"/>
    <property type="match status" value="1"/>
</dbReference>
<dbReference type="Pfam" id="PF07690">
    <property type="entry name" value="MFS_1"/>
    <property type="match status" value="1"/>
</dbReference>
<keyword evidence="2 4" id="KW-1133">Transmembrane helix</keyword>
<name>A0ABQ0QIH2_9PROT</name>
<keyword evidence="1 4" id="KW-0812">Transmembrane</keyword>
<feature type="transmembrane region" description="Helical" evidence="4">
    <location>
        <begin position="84"/>
        <end position="106"/>
    </location>
</feature>
<comment type="caution">
    <text evidence="6">The sequence shown here is derived from an EMBL/GenBank/DDBJ whole genome shotgun (WGS) entry which is preliminary data.</text>
</comment>
<feature type="transmembrane region" description="Helical" evidence="4">
    <location>
        <begin position="342"/>
        <end position="363"/>
    </location>
</feature>
<feature type="transmembrane region" description="Helical" evidence="4">
    <location>
        <begin position="220"/>
        <end position="245"/>
    </location>
</feature>
<keyword evidence="7" id="KW-1185">Reference proteome</keyword>
<dbReference type="NCBIfam" id="NF003477">
    <property type="entry name" value="PRK05122.1"/>
    <property type="match status" value="1"/>
</dbReference>
<evidence type="ECO:0000256" key="4">
    <source>
        <dbReference type="SAM" id="Phobius"/>
    </source>
</evidence>
<feature type="transmembrane region" description="Helical" evidence="4">
    <location>
        <begin position="251"/>
        <end position="271"/>
    </location>
</feature>
<dbReference type="PANTHER" id="PTHR23531">
    <property type="entry name" value="QUINOLENE RESISTANCE PROTEIN NORA"/>
    <property type="match status" value="1"/>
</dbReference>
<dbReference type="EMBL" id="BAQB01000010">
    <property type="protein sequence ID" value="GBR45976.1"/>
    <property type="molecule type" value="Genomic_DNA"/>
</dbReference>
<sequence>MPATNSQSRASEGIGLILLPIMTAVFAGFLIIGLALPVLPLHVQHSLGFGSFVVGLVAGSQFAASLISRVWAGAYADKRGAKSGVVIGLLAAAVSGLLYLLSLAFIDFPTLSVTILLLGRALLGGAESFIITGGVAWGLALVDARSAGRVIAWVGTAMFTAMAVGGPIGTFFYARAGFAAIALVTTAVPLLVLASLILIPAAPLSEKRHRSSFRDVAGAVWLPGLGAAFSSVGYGAILAFSSLLFTDRGWHPIWLAFSAFGAALVVARLVFGHLPDHHGGARIALIFICVLAAGLALIWWANSGLMAAVGSALAGFGYSLIYPGLGSEVVRAVSPENRGRAMGLYTAFLDLALGLGTPVLGWIADQTGIASIFLVSASVALTAIGTTLRLVKTQQIPATPAQ</sequence>
<feature type="domain" description="Major facilitator superfamily (MFS) profile" evidence="5">
    <location>
        <begin position="181"/>
        <end position="402"/>
    </location>
</feature>
<dbReference type="PANTHER" id="PTHR23531:SF1">
    <property type="entry name" value="QUINOLENE RESISTANCE PROTEIN NORA"/>
    <property type="match status" value="1"/>
</dbReference>
<dbReference type="InterPro" id="IPR036259">
    <property type="entry name" value="MFS_trans_sf"/>
</dbReference>
<feature type="transmembrane region" description="Helical" evidence="4">
    <location>
        <begin position="283"/>
        <end position="301"/>
    </location>
</feature>
<gene>
    <name evidence="6" type="ORF">AA106556_0953</name>
</gene>
<feature type="transmembrane region" description="Helical" evidence="4">
    <location>
        <begin position="369"/>
        <end position="391"/>
    </location>
</feature>
<dbReference type="NCBIfam" id="NF009048">
    <property type="entry name" value="PRK12382.1"/>
    <property type="match status" value="1"/>
</dbReference>
<dbReference type="PROSITE" id="PS50850">
    <property type="entry name" value="MFS"/>
    <property type="match status" value="1"/>
</dbReference>
<feature type="transmembrane region" description="Helical" evidence="4">
    <location>
        <begin position="118"/>
        <end position="139"/>
    </location>
</feature>
<organism evidence="6 7">
    <name type="scientific">Neokomagataea tanensis NBRC 106556</name>
    <dbReference type="NCBI Taxonomy" id="1223519"/>
    <lineage>
        <taxon>Bacteria</taxon>
        <taxon>Pseudomonadati</taxon>
        <taxon>Pseudomonadota</taxon>
        <taxon>Alphaproteobacteria</taxon>
        <taxon>Acetobacterales</taxon>
        <taxon>Acetobacteraceae</taxon>
        <taxon>Neokomagataea</taxon>
    </lineage>
</organism>
<dbReference type="InterPro" id="IPR020846">
    <property type="entry name" value="MFS_dom"/>
</dbReference>
<dbReference type="InterPro" id="IPR052714">
    <property type="entry name" value="MFS_Exporter"/>
</dbReference>
<feature type="transmembrane region" description="Helical" evidence="4">
    <location>
        <begin position="178"/>
        <end position="199"/>
    </location>
</feature>
<feature type="transmembrane region" description="Helical" evidence="4">
    <location>
        <begin position="48"/>
        <end position="72"/>
    </location>
</feature>
<evidence type="ECO:0000256" key="3">
    <source>
        <dbReference type="ARBA" id="ARBA00023136"/>
    </source>
</evidence>
<evidence type="ECO:0000256" key="2">
    <source>
        <dbReference type="ARBA" id="ARBA00022989"/>
    </source>
</evidence>
<evidence type="ECO:0000259" key="5">
    <source>
        <dbReference type="PROSITE" id="PS50850"/>
    </source>
</evidence>
<feature type="transmembrane region" description="Helical" evidence="4">
    <location>
        <begin position="307"/>
        <end position="330"/>
    </location>
</feature>
<protein>
    <submittedName>
        <fullName evidence="6">Arabinose efflux permease family protein</fullName>
    </submittedName>
</protein>
<keyword evidence="3 4" id="KW-0472">Membrane</keyword>
<dbReference type="RefSeq" id="WP_068173439.1">
    <property type="nucleotide sequence ID" value="NZ_BAQB01000010.1"/>
</dbReference>
<dbReference type="Gene3D" id="1.20.1250.20">
    <property type="entry name" value="MFS general substrate transporter like domains"/>
    <property type="match status" value="1"/>
</dbReference>
<feature type="transmembrane region" description="Helical" evidence="4">
    <location>
        <begin position="12"/>
        <end position="36"/>
    </location>
</feature>
<evidence type="ECO:0000256" key="1">
    <source>
        <dbReference type="ARBA" id="ARBA00022692"/>
    </source>
</evidence>
<evidence type="ECO:0000313" key="7">
    <source>
        <dbReference type="Proteomes" id="UP001062443"/>
    </source>
</evidence>
<dbReference type="CDD" id="cd17489">
    <property type="entry name" value="MFS_YfcJ_like"/>
    <property type="match status" value="1"/>
</dbReference>
<dbReference type="Proteomes" id="UP001062443">
    <property type="component" value="Unassembled WGS sequence"/>
</dbReference>
<accession>A0ABQ0QIH2</accession>
<feature type="transmembrane region" description="Helical" evidence="4">
    <location>
        <begin position="151"/>
        <end position="172"/>
    </location>
</feature>
<dbReference type="InterPro" id="IPR011701">
    <property type="entry name" value="MFS"/>
</dbReference>
<reference evidence="6" key="1">
    <citation type="submission" date="2013-04" db="EMBL/GenBank/DDBJ databases">
        <title>The genome sequencing project of 58 acetic acid bacteria.</title>
        <authorList>
            <person name="Okamoto-Kainuma A."/>
            <person name="Ishikawa M."/>
            <person name="Umino S."/>
            <person name="Koizumi Y."/>
            <person name="Shiwa Y."/>
            <person name="Yoshikawa H."/>
            <person name="Matsutani M."/>
            <person name="Matsushita K."/>
        </authorList>
    </citation>
    <scope>NUCLEOTIDE SEQUENCE</scope>
    <source>
        <strain evidence="6">NBRC 106556</strain>
    </source>
</reference>